<evidence type="ECO:0000313" key="2">
    <source>
        <dbReference type="EMBL" id="PXY02285.1"/>
    </source>
</evidence>
<gene>
    <name evidence="2" type="ORF">DF185_06465</name>
</gene>
<comment type="caution">
    <text evidence="2">The sequence shown here is derived from an EMBL/GenBank/DDBJ whole genome shotgun (WGS) entry which is preliminary data.</text>
</comment>
<reference evidence="2 3" key="1">
    <citation type="submission" date="2018-05" db="EMBL/GenBank/DDBJ databases">
        <title>Marinifilum breve JC075T sp. nov., a marine bacterium isolated from Yongle Blue Hole in the South China Sea.</title>
        <authorList>
            <person name="Fu T."/>
        </authorList>
    </citation>
    <scope>NUCLEOTIDE SEQUENCE [LARGE SCALE GENOMIC DNA]</scope>
    <source>
        <strain evidence="2 3">JC075</strain>
    </source>
</reference>
<feature type="signal peptide" evidence="1">
    <location>
        <begin position="1"/>
        <end position="19"/>
    </location>
</feature>
<organism evidence="2 3">
    <name type="scientific">Marinifilum breve</name>
    <dbReference type="NCBI Taxonomy" id="2184082"/>
    <lineage>
        <taxon>Bacteria</taxon>
        <taxon>Pseudomonadati</taxon>
        <taxon>Bacteroidota</taxon>
        <taxon>Bacteroidia</taxon>
        <taxon>Marinilabiliales</taxon>
        <taxon>Marinifilaceae</taxon>
    </lineage>
</organism>
<proteinExistence type="predicted"/>
<dbReference type="AlphaFoldDB" id="A0A2V4A076"/>
<keyword evidence="1" id="KW-0732">Signal</keyword>
<feature type="chain" id="PRO_5015847313" description="Lipoprotein" evidence="1">
    <location>
        <begin position="20"/>
        <end position="116"/>
    </location>
</feature>
<name>A0A2V4A076_9BACT</name>
<keyword evidence="3" id="KW-1185">Reference proteome</keyword>
<dbReference type="RefSeq" id="WP_110359919.1">
    <property type="nucleotide sequence ID" value="NZ_QFLI01000002.1"/>
</dbReference>
<dbReference type="OrthoDB" id="9891821at2"/>
<protein>
    <recommendedName>
        <fullName evidence="4">Lipoprotein</fullName>
    </recommendedName>
</protein>
<dbReference type="Proteomes" id="UP000248079">
    <property type="component" value="Unassembled WGS sequence"/>
</dbReference>
<sequence>MNKKLLFLPISLLAIIALLQFGCDSDSDKNEDVCEAFPTPKECNTSTQATACCSDEDNCYYLYNGKRYAYTDAGQQELLNVMCPDLSKSQAAEVYKQLNAKTQKLLEQARMTAECY</sequence>
<dbReference type="EMBL" id="QFLI01000002">
    <property type="protein sequence ID" value="PXY02285.1"/>
    <property type="molecule type" value="Genomic_DNA"/>
</dbReference>
<accession>A0A2V4A076</accession>
<evidence type="ECO:0000256" key="1">
    <source>
        <dbReference type="SAM" id="SignalP"/>
    </source>
</evidence>
<evidence type="ECO:0000313" key="3">
    <source>
        <dbReference type="Proteomes" id="UP000248079"/>
    </source>
</evidence>
<evidence type="ECO:0008006" key="4">
    <source>
        <dbReference type="Google" id="ProtNLM"/>
    </source>
</evidence>